<protein>
    <recommendedName>
        <fullName evidence="6">G-protein coupled receptors family 1 profile domain-containing protein</fullName>
    </recommendedName>
</protein>
<reference evidence="7" key="1">
    <citation type="submission" date="2021-02" db="EMBL/GenBank/DDBJ databases">
        <authorList>
            <person name="Nowell W R."/>
        </authorList>
    </citation>
    <scope>NUCLEOTIDE SEQUENCE</scope>
</reference>
<keyword evidence="4 5" id="KW-0472">Membrane</keyword>
<feature type="domain" description="G-protein coupled receptors family 1 profile" evidence="6">
    <location>
        <begin position="34"/>
        <end position="302"/>
    </location>
</feature>
<evidence type="ECO:0000256" key="4">
    <source>
        <dbReference type="ARBA" id="ARBA00023136"/>
    </source>
</evidence>
<evidence type="ECO:0000256" key="5">
    <source>
        <dbReference type="SAM" id="Phobius"/>
    </source>
</evidence>
<feature type="transmembrane region" description="Helical" evidence="5">
    <location>
        <begin position="179"/>
        <end position="201"/>
    </location>
</feature>
<feature type="transmembrane region" description="Helical" evidence="5">
    <location>
        <begin position="136"/>
        <end position="159"/>
    </location>
</feature>
<name>A0A814Q0D6_9BILA</name>
<proteinExistence type="predicted"/>
<feature type="transmembrane region" description="Helical" evidence="5">
    <location>
        <begin position="20"/>
        <end position="42"/>
    </location>
</feature>
<comment type="subcellular location">
    <subcellularLocation>
        <location evidence="1">Membrane</location>
    </subcellularLocation>
</comment>
<dbReference type="AlphaFoldDB" id="A0A814Q0D6"/>
<dbReference type="InterPro" id="IPR017452">
    <property type="entry name" value="GPCR_Rhodpsn_7TM"/>
</dbReference>
<dbReference type="Proteomes" id="UP000663877">
    <property type="component" value="Unassembled WGS sequence"/>
</dbReference>
<dbReference type="EMBL" id="CAJNOI010000135">
    <property type="protein sequence ID" value="CAF1112917.1"/>
    <property type="molecule type" value="Genomic_DNA"/>
</dbReference>
<evidence type="ECO:0000256" key="2">
    <source>
        <dbReference type="ARBA" id="ARBA00022692"/>
    </source>
</evidence>
<keyword evidence="9" id="KW-1185">Reference proteome</keyword>
<accession>A0A814Q0D6</accession>
<evidence type="ECO:0000256" key="1">
    <source>
        <dbReference type="ARBA" id="ARBA00004370"/>
    </source>
</evidence>
<dbReference type="PANTHER" id="PTHR46641">
    <property type="entry name" value="FMRFAMIDE RECEPTOR-RELATED"/>
    <property type="match status" value="1"/>
</dbReference>
<dbReference type="SUPFAM" id="SSF81321">
    <property type="entry name" value="Family A G protein-coupled receptor-like"/>
    <property type="match status" value="1"/>
</dbReference>
<evidence type="ECO:0000313" key="9">
    <source>
        <dbReference type="Proteomes" id="UP000663832"/>
    </source>
</evidence>
<evidence type="ECO:0000313" key="8">
    <source>
        <dbReference type="EMBL" id="CAF1176895.1"/>
    </source>
</evidence>
<organism evidence="7 10">
    <name type="scientific">Adineta steineri</name>
    <dbReference type="NCBI Taxonomy" id="433720"/>
    <lineage>
        <taxon>Eukaryota</taxon>
        <taxon>Metazoa</taxon>
        <taxon>Spiralia</taxon>
        <taxon>Gnathifera</taxon>
        <taxon>Rotifera</taxon>
        <taxon>Eurotatoria</taxon>
        <taxon>Bdelloidea</taxon>
        <taxon>Adinetida</taxon>
        <taxon>Adinetidae</taxon>
        <taxon>Adineta</taxon>
    </lineage>
</organism>
<dbReference type="OrthoDB" id="9990634at2759"/>
<comment type="caution">
    <text evidence="7">The sequence shown here is derived from an EMBL/GenBank/DDBJ whole genome shotgun (WGS) entry which is preliminary data.</text>
</comment>
<dbReference type="Gene3D" id="1.20.1070.10">
    <property type="entry name" value="Rhodopsin 7-helix transmembrane proteins"/>
    <property type="match status" value="1"/>
</dbReference>
<feature type="transmembrane region" description="Helical" evidence="5">
    <location>
        <begin position="236"/>
        <end position="256"/>
    </location>
</feature>
<dbReference type="InterPro" id="IPR052954">
    <property type="entry name" value="GPCR-Ligand_Int"/>
</dbReference>
<dbReference type="GO" id="GO:0016020">
    <property type="term" value="C:membrane"/>
    <property type="evidence" value="ECO:0007669"/>
    <property type="project" value="UniProtKB-SubCell"/>
</dbReference>
<feature type="transmembrane region" description="Helical" evidence="5">
    <location>
        <begin position="96"/>
        <end position="115"/>
    </location>
</feature>
<dbReference type="EMBL" id="CAJNOM010000172">
    <property type="protein sequence ID" value="CAF1176895.1"/>
    <property type="molecule type" value="Genomic_DNA"/>
</dbReference>
<dbReference type="Proteomes" id="UP000663832">
    <property type="component" value="Unassembled WGS sequence"/>
</dbReference>
<keyword evidence="3 5" id="KW-1133">Transmembrane helix</keyword>
<feature type="transmembrane region" description="Helical" evidence="5">
    <location>
        <begin position="286"/>
        <end position="306"/>
    </location>
</feature>
<evidence type="ECO:0000256" key="3">
    <source>
        <dbReference type="ARBA" id="ARBA00022989"/>
    </source>
</evidence>
<evidence type="ECO:0000259" key="6">
    <source>
        <dbReference type="PROSITE" id="PS50262"/>
    </source>
</evidence>
<sequence>MNTSSDDISNILLVVPYQLNIWFGSFLWITGNIGCIGNMIVLRSEKFRKQAYSIYLFSSAISDFHYFNFVLLTRILQKGFQISLINHYIIICKLRQFSTLWGNVVSFSLFSFAIIDRFLSTHRSYTYRQWSNRIYIAYKMVIIIPLFWFLLIGHRIIFYSIQNGICGPLEGFYEYYDNYFQVIFSSICPALIMSILAYFLIKNVHTITRRKTLPINNISSCINRNNPIINQIDKQLTIMLISESLITILTYIPYAIELTYLNISQTWYKTPLQLAWEKIFAELIDLISYIFFATSFYVSIISNNGFRRTIKEILLMNFLYFLIHSMKKKIVYIYGDMETIMPLGFEVMKYKNKNEQVDYIVHVGDIAYSINDSNC</sequence>
<feature type="transmembrane region" description="Helical" evidence="5">
    <location>
        <begin position="54"/>
        <end position="76"/>
    </location>
</feature>
<gene>
    <name evidence="7" type="ORF">BJG266_LOCUS22002</name>
    <name evidence="8" type="ORF">QVE165_LOCUS24446</name>
</gene>
<keyword evidence="2 5" id="KW-0812">Transmembrane</keyword>
<dbReference type="PROSITE" id="PS50262">
    <property type="entry name" value="G_PROTEIN_RECEP_F1_2"/>
    <property type="match status" value="1"/>
</dbReference>
<evidence type="ECO:0000313" key="7">
    <source>
        <dbReference type="EMBL" id="CAF1112917.1"/>
    </source>
</evidence>
<evidence type="ECO:0000313" key="10">
    <source>
        <dbReference type="Proteomes" id="UP000663877"/>
    </source>
</evidence>